<dbReference type="OrthoDB" id="3543232at2"/>
<keyword evidence="1" id="KW-0732">Signal</keyword>
<keyword evidence="3" id="KW-1185">Reference proteome</keyword>
<dbReference type="Pfam" id="PF19806">
    <property type="entry name" value="DUF6289"/>
    <property type="match status" value="1"/>
</dbReference>
<evidence type="ECO:0000256" key="1">
    <source>
        <dbReference type="SAM" id="SignalP"/>
    </source>
</evidence>
<dbReference type="RefSeq" id="WP_090942290.1">
    <property type="nucleotide sequence ID" value="NZ_FNDJ01000020.1"/>
</dbReference>
<proteinExistence type="predicted"/>
<evidence type="ECO:0000313" key="2">
    <source>
        <dbReference type="EMBL" id="SDK92230.1"/>
    </source>
</evidence>
<evidence type="ECO:0008006" key="4">
    <source>
        <dbReference type="Google" id="ProtNLM"/>
    </source>
</evidence>
<dbReference type="InterPro" id="IPR046256">
    <property type="entry name" value="DUF6289"/>
</dbReference>
<reference evidence="2 3" key="1">
    <citation type="submission" date="2016-10" db="EMBL/GenBank/DDBJ databases">
        <authorList>
            <person name="de Groot N.N."/>
        </authorList>
    </citation>
    <scope>NUCLEOTIDE SEQUENCE [LARGE SCALE GENOMIC DNA]</scope>
    <source>
        <strain evidence="2 3">CGMCC 4.6533</strain>
    </source>
</reference>
<evidence type="ECO:0000313" key="3">
    <source>
        <dbReference type="Proteomes" id="UP000199202"/>
    </source>
</evidence>
<dbReference type="Proteomes" id="UP000199202">
    <property type="component" value="Unassembled WGS sequence"/>
</dbReference>
<dbReference type="STRING" id="633440.SAMN05421869_12085"/>
<dbReference type="EMBL" id="FNDJ01000020">
    <property type="protein sequence ID" value="SDK92230.1"/>
    <property type="molecule type" value="Genomic_DNA"/>
</dbReference>
<protein>
    <recommendedName>
        <fullName evidence="4">Secreted protein</fullName>
    </recommendedName>
</protein>
<feature type="signal peptide" evidence="1">
    <location>
        <begin position="1"/>
        <end position="25"/>
    </location>
</feature>
<feature type="chain" id="PRO_5011449940" description="Secreted protein" evidence="1">
    <location>
        <begin position="26"/>
        <end position="76"/>
    </location>
</feature>
<organism evidence="2 3">
    <name type="scientific">Nonomuraea jiangxiensis</name>
    <dbReference type="NCBI Taxonomy" id="633440"/>
    <lineage>
        <taxon>Bacteria</taxon>
        <taxon>Bacillati</taxon>
        <taxon>Actinomycetota</taxon>
        <taxon>Actinomycetes</taxon>
        <taxon>Streptosporangiales</taxon>
        <taxon>Streptosporangiaceae</taxon>
        <taxon>Nonomuraea</taxon>
    </lineage>
</organism>
<accession>A0A1G9FV09</accession>
<name>A0A1G9FV09_9ACTN</name>
<gene>
    <name evidence="2" type="ORF">SAMN05421869_12085</name>
</gene>
<dbReference type="AlphaFoldDB" id="A0A1G9FV09"/>
<sequence length="76" mass="8525">MIRRTLLAVLLAVGTLTVLGSPAHARACRIDFHCETYYYSDSTRTTLVGIKYENCVGDETWVGTRGSYPEFFETPC</sequence>